<dbReference type="EMBL" id="RAPO01000002">
    <property type="protein sequence ID" value="RKD95948.1"/>
    <property type="molecule type" value="Genomic_DNA"/>
</dbReference>
<protein>
    <recommendedName>
        <fullName evidence="4">Parallel beta helix pectate lyase-like protein</fullName>
    </recommendedName>
</protein>
<evidence type="ECO:0000313" key="2">
    <source>
        <dbReference type="EMBL" id="RKD95948.1"/>
    </source>
</evidence>
<evidence type="ECO:0000313" key="3">
    <source>
        <dbReference type="Proteomes" id="UP000283805"/>
    </source>
</evidence>
<dbReference type="InterPro" id="IPR011050">
    <property type="entry name" value="Pectin_lyase_fold/virulence"/>
</dbReference>
<keyword evidence="3" id="KW-1185">Reference proteome</keyword>
<reference evidence="2 3" key="1">
    <citation type="submission" date="2018-09" db="EMBL/GenBank/DDBJ databases">
        <title>Genomic Encyclopedia of Archaeal and Bacterial Type Strains, Phase II (KMG-II): from individual species to whole genera.</title>
        <authorList>
            <person name="Goeker M."/>
        </authorList>
    </citation>
    <scope>NUCLEOTIDE SEQUENCE [LARGE SCALE GENOMIC DNA]</scope>
    <source>
        <strain evidence="2 3">DSM 13151</strain>
    </source>
</reference>
<feature type="region of interest" description="Disordered" evidence="1">
    <location>
        <begin position="1"/>
        <end position="20"/>
    </location>
</feature>
<comment type="caution">
    <text evidence="2">The sequence shown here is derived from an EMBL/GenBank/DDBJ whole genome shotgun (WGS) entry which is preliminary data.</text>
</comment>
<feature type="region of interest" description="Disordered" evidence="1">
    <location>
        <begin position="285"/>
        <end position="308"/>
    </location>
</feature>
<sequence>MDSVATYPADRMTSREQREATGVSRRSYLGAVGLTLAGAPMVTAASGGERETVTVPEETREIVRVDDGETLENVEYDATASGAGVSIVAIGTAWTIRNVAVRGRVEMGDNSAFSVGDTGGGTSRVENVWLGDGDEYQQKGATGFWTPPDHDGRLEIERVNVQDLSDNAFYCSPPGNEGGGTVSIRDCYAANCHVSHYRLAEGTVENCVASVTDSRPYRQGRGVWAWAPGTVEVVDSEMDMNGHHYSFRAGANGDASEMTITDTEWDDGFNGGWTEQSGSTIDFETGNGTDPRQRVPDACPESVDDVFA</sequence>
<dbReference type="SUPFAM" id="SSF51126">
    <property type="entry name" value="Pectin lyase-like"/>
    <property type="match status" value="1"/>
</dbReference>
<evidence type="ECO:0000256" key="1">
    <source>
        <dbReference type="SAM" id="MobiDB-lite"/>
    </source>
</evidence>
<gene>
    <name evidence="2" type="ORF">ATJ93_2811</name>
</gene>
<accession>A0A419WKE7</accession>
<proteinExistence type="predicted"/>
<dbReference type="AlphaFoldDB" id="A0A419WKE7"/>
<dbReference type="Proteomes" id="UP000283805">
    <property type="component" value="Unassembled WGS sequence"/>
</dbReference>
<evidence type="ECO:0008006" key="4">
    <source>
        <dbReference type="Google" id="ProtNLM"/>
    </source>
</evidence>
<name>A0A419WKE7_9EURY</name>
<organism evidence="2 3">
    <name type="scientific">Halopiger aswanensis</name>
    <dbReference type="NCBI Taxonomy" id="148449"/>
    <lineage>
        <taxon>Archaea</taxon>
        <taxon>Methanobacteriati</taxon>
        <taxon>Methanobacteriota</taxon>
        <taxon>Stenosarchaea group</taxon>
        <taxon>Halobacteria</taxon>
        <taxon>Halobacteriales</taxon>
        <taxon>Natrialbaceae</taxon>
        <taxon>Halopiger</taxon>
    </lineage>
</organism>